<dbReference type="GO" id="GO:0016887">
    <property type="term" value="F:ATP hydrolysis activity"/>
    <property type="evidence" value="ECO:0007669"/>
    <property type="project" value="InterPro"/>
</dbReference>
<dbReference type="EMBL" id="KB637530">
    <property type="protein sequence ID" value="EMS15989.1"/>
    <property type="molecule type" value="Genomic_DNA"/>
</dbReference>
<evidence type="ECO:0000259" key="15">
    <source>
        <dbReference type="SMART" id="SM00831"/>
    </source>
</evidence>
<dbReference type="GO" id="GO:0005524">
    <property type="term" value="F:ATP binding"/>
    <property type="evidence" value="ECO:0007669"/>
    <property type="project" value="UniProtKB-KW"/>
</dbReference>
<protein>
    <recommendedName>
        <fullName evidence="13">Calcium-transporting ATPase</fullName>
        <ecNumber evidence="13">7.2.2.10</ecNumber>
    </recommendedName>
</protein>
<dbReference type="SFLD" id="SFLDF00027">
    <property type="entry name" value="p-type_atpase"/>
    <property type="match status" value="1"/>
</dbReference>
<dbReference type="PROSITE" id="PS00154">
    <property type="entry name" value="ATPASE_E1_E2"/>
    <property type="match status" value="1"/>
</dbReference>
<feature type="transmembrane region" description="Helical" evidence="13">
    <location>
        <begin position="983"/>
        <end position="1004"/>
    </location>
</feature>
<dbReference type="InterPro" id="IPR036412">
    <property type="entry name" value="HAD-like_sf"/>
</dbReference>
<keyword evidence="3 13" id="KW-0109">Calcium transport</keyword>
<dbReference type="PANTHER" id="PTHR24093:SF369">
    <property type="entry name" value="CALCIUM-TRANSPORTING ATPASE"/>
    <property type="match status" value="1"/>
</dbReference>
<dbReference type="SUPFAM" id="SSF81665">
    <property type="entry name" value="Calcium ATPase, transmembrane domain M"/>
    <property type="match status" value="1"/>
</dbReference>
<dbReference type="InterPro" id="IPR001757">
    <property type="entry name" value="P_typ_ATPase"/>
</dbReference>
<proteinExistence type="inferred from homology"/>
<dbReference type="PANTHER" id="PTHR24093">
    <property type="entry name" value="CATION TRANSPORTING ATPASE"/>
    <property type="match status" value="1"/>
</dbReference>
<keyword evidence="8 13" id="KW-0067">ATP-binding</keyword>
<organism evidence="16 17">
    <name type="scientific">Entamoeba histolytica HM-3:IMSS</name>
    <dbReference type="NCBI Taxonomy" id="885315"/>
    <lineage>
        <taxon>Eukaryota</taxon>
        <taxon>Amoebozoa</taxon>
        <taxon>Evosea</taxon>
        <taxon>Archamoebae</taxon>
        <taxon>Mastigamoebida</taxon>
        <taxon>Entamoebidae</taxon>
        <taxon>Entamoeba</taxon>
    </lineage>
</organism>
<dbReference type="SFLD" id="SFLDS00003">
    <property type="entry name" value="Haloacid_Dehalogenase"/>
    <property type="match status" value="1"/>
</dbReference>
<dbReference type="InterPro" id="IPR023298">
    <property type="entry name" value="ATPase_P-typ_TM_dom_sf"/>
</dbReference>
<evidence type="ECO:0000256" key="5">
    <source>
        <dbReference type="ARBA" id="ARBA00022723"/>
    </source>
</evidence>
<dbReference type="Pfam" id="PF00690">
    <property type="entry name" value="Cation_ATPase_N"/>
    <property type="match status" value="1"/>
</dbReference>
<keyword evidence="2 13" id="KW-0813">Transport</keyword>
<keyword evidence="6 13" id="KW-0547">Nucleotide-binding</keyword>
<dbReference type="InterPro" id="IPR018303">
    <property type="entry name" value="ATPase_P-typ_P_site"/>
</dbReference>
<comment type="caution">
    <text evidence="13">Lacks conserved residue(s) required for the propagation of feature annotation.</text>
</comment>
<dbReference type="Proteomes" id="UP000030780">
    <property type="component" value="Unassembled WGS sequence"/>
</dbReference>
<keyword evidence="10 13" id="KW-1133">Transmembrane helix</keyword>
<comment type="subcellular location">
    <subcellularLocation>
        <location evidence="1">Endomembrane system</location>
        <topology evidence="1">Multi-pass membrane protein</topology>
    </subcellularLocation>
    <subcellularLocation>
        <location evidence="13">Membrane</location>
        <topology evidence="13">Multi-pass membrane protein</topology>
    </subcellularLocation>
</comment>
<keyword evidence="9" id="KW-0460">Magnesium</keyword>
<dbReference type="SFLD" id="SFLDG00002">
    <property type="entry name" value="C1.7:_P-type_atpase_like"/>
    <property type="match status" value="1"/>
</dbReference>
<evidence type="ECO:0000256" key="12">
    <source>
        <dbReference type="ARBA" id="ARBA00023136"/>
    </source>
</evidence>
<comment type="function">
    <text evidence="13">Catalyzes the hydrolysis of ATP coupled with the transport of calcium.</text>
</comment>
<evidence type="ECO:0000256" key="2">
    <source>
        <dbReference type="ARBA" id="ARBA00022448"/>
    </source>
</evidence>
<evidence type="ECO:0000313" key="17">
    <source>
        <dbReference type="Proteomes" id="UP000030780"/>
    </source>
</evidence>
<dbReference type="CDD" id="cd02081">
    <property type="entry name" value="P-type_ATPase_Ca_PMCA-like"/>
    <property type="match status" value="1"/>
</dbReference>
<dbReference type="InterPro" id="IPR059000">
    <property type="entry name" value="ATPase_P-type_domA"/>
</dbReference>
<dbReference type="PRINTS" id="PR00120">
    <property type="entry name" value="HATPASE"/>
</dbReference>
<dbReference type="SMART" id="SM00831">
    <property type="entry name" value="Cation_ATPase_N"/>
    <property type="match status" value="1"/>
</dbReference>
<feature type="region of interest" description="Disordered" evidence="14">
    <location>
        <begin position="1"/>
        <end position="22"/>
    </location>
</feature>
<dbReference type="InterPro" id="IPR008250">
    <property type="entry name" value="ATPase_P-typ_transduc_dom_A_sf"/>
</dbReference>
<keyword evidence="11 13" id="KW-0406">Ion transport</keyword>
<dbReference type="OrthoDB" id="3352408at2759"/>
<evidence type="ECO:0000256" key="6">
    <source>
        <dbReference type="ARBA" id="ARBA00022741"/>
    </source>
</evidence>
<evidence type="ECO:0000256" key="13">
    <source>
        <dbReference type="RuleBase" id="RU361146"/>
    </source>
</evidence>
<gene>
    <name evidence="16" type="ORF">KM1_173950</name>
</gene>
<dbReference type="FunFam" id="3.40.1110.10:FF:000092">
    <property type="entry name" value="Calcium-transporting ATPase"/>
    <property type="match status" value="1"/>
</dbReference>
<evidence type="ECO:0000256" key="4">
    <source>
        <dbReference type="ARBA" id="ARBA00022692"/>
    </source>
</evidence>
<evidence type="ECO:0000256" key="7">
    <source>
        <dbReference type="ARBA" id="ARBA00022837"/>
    </source>
</evidence>
<dbReference type="GO" id="GO:0005388">
    <property type="term" value="F:P-type calcium transporter activity"/>
    <property type="evidence" value="ECO:0007669"/>
    <property type="project" value="UniProtKB-EC"/>
</dbReference>
<accession>M7WX57</accession>
<keyword evidence="5" id="KW-0479">Metal-binding</keyword>
<evidence type="ECO:0000256" key="14">
    <source>
        <dbReference type="SAM" id="MobiDB-lite"/>
    </source>
</evidence>
<dbReference type="InterPro" id="IPR044492">
    <property type="entry name" value="P_typ_ATPase_HD_dom"/>
</dbReference>
<evidence type="ECO:0000256" key="1">
    <source>
        <dbReference type="ARBA" id="ARBA00004127"/>
    </source>
</evidence>
<feature type="transmembrane region" description="Helical" evidence="13">
    <location>
        <begin position="140"/>
        <end position="158"/>
    </location>
</feature>
<dbReference type="FunFam" id="3.40.50.1000:FF:000193">
    <property type="entry name" value="Plasma membrane calcium-transporting ATPase 2"/>
    <property type="match status" value="1"/>
</dbReference>
<dbReference type="NCBIfam" id="TIGR01494">
    <property type="entry name" value="ATPase_P-type"/>
    <property type="match status" value="2"/>
</dbReference>
<sequence>MGQDNSKQKRQRVEYSGKQDATTPFEISGNSLYNLVGNKDEALFKELGGTEGICKLLKSNQTKGLDGNDLKERYSQFGQNKYPDPIMKTFFQMLVDSLNDSTLMILIASAFVSLFLALVMPRSQTCGEEQEMNTDWIEGLAIFVAVIVVSVGSSISDYNKQKKFMELSQDEKNVNIKVVRKGENTLISIRDLAVGDLVNLDVGDIIPADGVYASGFDLRVDESDMTGEPVAVKKSEKDYWMMSGTKVTDGNGQMIVTAVGLNSLWGKTKESLNQDKPRPTPLQEKLDELAEQIGKLGMGCAIVVFTILCIYWVIDAINYKPILVCDNDPCKQWTEESKATHNCELIGFNWMHLASVVEYLITAITIVVVAVPEGLPLAVTISLAYSMQQMMADNNLVRHLKACEIMSNCSNICTDKTGTLTENRMTVVRGWFGGEVMERDKSLDLNNTKLGEEVYNNISCNKSISSAVYMEDGILKTIGNKTECALLGYCLKQNIDYEARYTKLSSIIYQQFAFSSARKRMSTIIYNEDKSLHMFLKGAPEVILSKCSKYMKKDGTTVILTEDDRKTLLDFQLSCANQGMRTLSLAVRDLSPKNPSNLNEKYEESPEEDCTLLCVFGIEDPLRPEVIDAVASCHRAGITVRMVTGDNIATGRSIAKQCKIIESDSDFCIEGPQFAKLTDEEVDNILPTLRVIARCSPQDKKRLVNRLILHGEVVAVTGDGTNDVPALKEADVGLAMGIRGTDVAKQASDIVILDDNFNSIVKAVMWGRCVYDNIRKFLQFQLTVNVVALALCIIGAITKMGSPLKALQMLWVNMIMDTLAALALGTEKPTPSLLNRKPFGRKASLISINMLRNIVTQAIYQLFVLLFLLYCGRELTFLNAPCAYIDHGDFGQYKCADNKLHSINDIEKDTTTIQTMIFNAFVFCQIFNEINSRKVNGEIDVFENIFSNYMFVGIVSMTAIVQTLIVVFAGPIFSVTPFPGIGIIQWITCLVLSSLSLVIGQLAIRYLTETQILQIKENFFGKAKSD</sequence>
<dbReference type="AlphaFoldDB" id="M7WX57"/>
<feature type="domain" description="Cation-transporting P-type ATPase N-terminal" evidence="15">
    <location>
        <begin position="46"/>
        <end position="118"/>
    </location>
</feature>
<evidence type="ECO:0000313" key="16">
    <source>
        <dbReference type="EMBL" id="EMS15989.1"/>
    </source>
</evidence>
<feature type="transmembrane region" description="Helical" evidence="13">
    <location>
        <begin position="949"/>
        <end position="971"/>
    </location>
</feature>
<feature type="transmembrane region" description="Helical" evidence="13">
    <location>
        <begin position="782"/>
        <end position="800"/>
    </location>
</feature>
<feature type="transmembrane region" description="Helical" evidence="13">
    <location>
        <begin position="296"/>
        <end position="314"/>
    </location>
</feature>
<evidence type="ECO:0000256" key="8">
    <source>
        <dbReference type="ARBA" id="ARBA00022840"/>
    </source>
</evidence>
<dbReference type="SUPFAM" id="SSF56784">
    <property type="entry name" value="HAD-like"/>
    <property type="match status" value="1"/>
</dbReference>
<dbReference type="Pfam" id="PF08282">
    <property type="entry name" value="Hydrolase_3"/>
    <property type="match status" value="1"/>
</dbReference>
<keyword evidence="12 13" id="KW-0472">Membrane</keyword>
<feature type="transmembrane region" description="Helical" evidence="13">
    <location>
        <begin position="359"/>
        <end position="385"/>
    </location>
</feature>
<dbReference type="Pfam" id="PF13246">
    <property type="entry name" value="Cation_ATPase"/>
    <property type="match status" value="1"/>
</dbReference>
<evidence type="ECO:0000256" key="10">
    <source>
        <dbReference type="ARBA" id="ARBA00022989"/>
    </source>
</evidence>
<evidence type="ECO:0000256" key="3">
    <source>
        <dbReference type="ARBA" id="ARBA00022568"/>
    </source>
</evidence>
<reference evidence="16 17" key="1">
    <citation type="submission" date="2013-01" db="EMBL/GenBank/DDBJ databases">
        <authorList>
            <person name="Inman J."/>
            <person name="Zafar N."/>
            <person name="Lorenzi H."/>
            <person name="Caler E."/>
        </authorList>
    </citation>
    <scope>NUCLEOTIDE SEQUENCE [LARGE SCALE GENOMIC DNA]</scope>
    <source>
        <strain evidence="16 17">HM-3:IMSS</strain>
    </source>
</reference>
<dbReference type="InterPro" id="IPR006408">
    <property type="entry name" value="P-type_ATPase_IIB"/>
</dbReference>
<dbReference type="SUPFAM" id="SSF81653">
    <property type="entry name" value="Calcium ATPase, transduction domain A"/>
    <property type="match status" value="1"/>
</dbReference>
<dbReference type="Gene3D" id="1.20.1110.10">
    <property type="entry name" value="Calcium-transporting ATPase, transmembrane domain"/>
    <property type="match status" value="3"/>
</dbReference>
<dbReference type="InterPro" id="IPR004014">
    <property type="entry name" value="ATPase_P-typ_cation-transptr_N"/>
</dbReference>
<dbReference type="Pfam" id="PF00689">
    <property type="entry name" value="Cation_ATPase_C"/>
    <property type="match status" value="1"/>
</dbReference>
<dbReference type="NCBIfam" id="TIGR01517">
    <property type="entry name" value="ATPase-IIB_Ca"/>
    <property type="match status" value="1"/>
</dbReference>
<comment type="catalytic activity">
    <reaction evidence="13">
        <text>Ca(2+)(in) + ATP + H2O = Ca(2+)(out) + ADP + phosphate + H(+)</text>
        <dbReference type="Rhea" id="RHEA:18105"/>
        <dbReference type="ChEBI" id="CHEBI:15377"/>
        <dbReference type="ChEBI" id="CHEBI:15378"/>
        <dbReference type="ChEBI" id="CHEBI:29108"/>
        <dbReference type="ChEBI" id="CHEBI:30616"/>
        <dbReference type="ChEBI" id="CHEBI:43474"/>
        <dbReference type="ChEBI" id="CHEBI:456216"/>
        <dbReference type="EC" id="7.2.2.10"/>
    </reaction>
</comment>
<name>M7WX57_ENTHI</name>
<dbReference type="InterPro" id="IPR006068">
    <property type="entry name" value="ATPase_P-typ_cation-transptr_C"/>
</dbReference>
<dbReference type="EC" id="7.2.2.10" evidence="13"/>
<keyword evidence="4 13" id="KW-0812">Transmembrane</keyword>
<dbReference type="GO" id="GO:0005886">
    <property type="term" value="C:plasma membrane"/>
    <property type="evidence" value="ECO:0007669"/>
    <property type="project" value="TreeGrafter"/>
</dbReference>
<dbReference type="GO" id="GO:0046872">
    <property type="term" value="F:metal ion binding"/>
    <property type="evidence" value="ECO:0007669"/>
    <property type="project" value="UniProtKB-KW"/>
</dbReference>
<keyword evidence="7 13" id="KW-0106">Calcium</keyword>
<dbReference type="SUPFAM" id="SSF81660">
    <property type="entry name" value="Metal cation-transporting ATPase, ATP-binding domain N"/>
    <property type="match status" value="1"/>
</dbReference>
<dbReference type="Gene3D" id="3.40.1110.10">
    <property type="entry name" value="Calcium-transporting ATPase, cytoplasmic domain N"/>
    <property type="match status" value="1"/>
</dbReference>
<dbReference type="PRINTS" id="PR00119">
    <property type="entry name" value="CATATPASE"/>
</dbReference>
<feature type="transmembrane region" description="Helical" evidence="13">
    <location>
        <begin position="102"/>
        <end position="120"/>
    </location>
</feature>
<comment type="similarity">
    <text evidence="13">Belongs to the cation transport ATPase (P-type) (TC 3.A.3) family.</text>
</comment>
<dbReference type="InterPro" id="IPR023299">
    <property type="entry name" value="ATPase_P-typ_cyto_dom_N"/>
</dbReference>
<dbReference type="VEuPathDB" id="AmoebaDB:KM1_173950"/>
<evidence type="ECO:0000256" key="9">
    <source>
        <dbReference type="ARBA" id="ARBA00022842"/>
    </source>
</evidence>
<dbReference type="Pfam" id="PF00122">
    <property type="entry name" value="E1-E2_ATPase"/>
    <property type="match status" value="1"/>
</dbReference>
<dbReference type="FunFam" id="1.20.1110.10:FF:000053">
    <property type="entry name" value="Calcium-transporting ATPase"/>
    <property type="match status" value="1"/>
</dbReference>
<evidence type="ECO:0000256" key="11">
    <source>
        <dbReference type="ARBA" id="ARBA00023065"/>
    </source>
</evidence>
<dbReference type="GO" id="GO:0012505">
    <property type="term" value="C:endomembrane system"/>
    <property type="evidence" value="ECO:0007669"/>
    <property type="project" value="UniProtKB-SubCell"/>
</dbReference>
<feature type="transmembrane region" description="Helical" evidence="13">
    <location>
        <begin position="846"/>
        <end position="870"/>
    </location>
</feature>